<dbReference type="Proteomes" id="UP000036932">
    <property type="component" value="Unassembled WGS sequence"/>
</dbReference>
<gene>
    <name evidence="1" type="ORF">AM231_00845</name>
</gene>
<name>A0A0M1P0N5_9BACL</name>
<dbReference type="AlphaFoldDB" id="A0A0M1P0N5"/>
<evidence type="ECO:0000313" key="1">
    <source>
        <dbReference type="EMBL" id="KOR87830.1"/>
    </source>
</evidence>
<evidence type="ECO:0008006" key="3">
    <source>
        <dbReference type="Google" id="ProtNLM"/>
    </source>
</evidence>
<proteinExistence type="predicted"/>
<evidence type="ECO:0000313" key="2">
    <source>
        <dbReference type="Proteomes" id="UP000036932"/>
    </source>
</evidence>
<keyword evidence="2" id="KW-1185">Reference proteome</keyword>
<dbReference type="PATRIC" id="fig|1705565.3.peg.2003"/>
<dbReference type="RefSeq" id="WP_054400886.1">
    <property type="nucleotide sequence ID" value="NZ_LIUT01000001.1"/>
</dbReference>
<comment type="caution">
    <text evidence="1">The sequence shown here is derived from an EMBL/GenBank/DDBJ whole genome shotgun (WGS) entry which is preliminary data.</text>
</comment>
<protein>
    <recommendedName>
        <fullName evidence="3">HEPN domain-containing protein</fullName>
    </recommendedName>
</protein>
<dbReference type="OrthoDB" id="2665789at2"/>
<accession>A0A0M1P0N5</accession>
<organism evidence="1 2">
    <name type="scientific">Paenibacillus solani</name>
    <dbReference type="NCBI Taxonomy" id="1705565"/>
    <lineage>
        <taxon>Bacteria</taxon>
        <taxon>Bacillati</taxon>
        <taxon>Bacillota</taxon>
        <taxon>Bacilli</taxon>
        <taxon>Bacillales</taxon>
        <taxon>Paenibacillaceae</taxon>
        <taxon>Paenibacillus</taxon>
    </lineage>
</organism>
<sequence>MKSTVTGDTNRIVELPSHWKESSCLHQDAIPLLIGYSQEYMKLSLYFFEKNLLHVSLLLCNRALESMLNALYIKREKRRPVSRILLDDILLMFSDEMNMESLIFIQSLSFLTQENSLISKMQPVHLMNLIKRGDELLIRISSRLELPYETYHSILEN</sequence>
<reference evidence="2" key="1">
    <citation type="submission" date="2015-08" db="EMBL/GenBank/DDBJ databases">
        <title>Genome sequencing project for genomic taxonomy and phylogenomics of Bacillus-like bacteria.</title>
        <authorList>
            <person name="Liu B."/>
            <person name="Wang J."/>
            <person name="Zhu Y."/>
            <person name="Liu G."/>
            <person name="Chen Q."/>
            <person name="Chen Z."/>
            <person name="Lan J."/>
            <person name="Che J."/>
            <person name="Ge C."/>
            <person name="Shi H."/>
            <person name="Pan Z."/>
            <person name="Liu X."/>
        </authorList>
    </citation>
    <scope>NUCLEOTIDE SEQUENCE [LARGE SCALE GENOMIC DNA]</scope>
    <source>
        <strain evidence="2">FJAT-22460</strain>
    </source>
</reference>
<dbReference type="EMBL" id="LIUT01000001">
    <property type="protein sequence ID" value="KOR87830.1"/>
    <property type="molecule type" value="Genomic_DNA"/>
</dbReference>